<dbReference type="GO" id="GO:0000155">
    <property type="term" value="F:phosphorelay sensor kinase activity"/>
    <property type="evidence" value="ECO:0007669"/>
    <property type="project" value="InterPro"/>
</dbReference>
<accession>A0A382HZ54</accession>
<dbReference type="GO" id="GO:0006109">
    <property type="term" value="P:regulation of carbohydrate metabolic process"/>
    <property type="evidence" value="ECO:0007669"/>
    <property type="project" value="InterPro"/>
</dbReference>
<protein>
    <recommendedName>
        <fullName evidence="2">HPr(Ser) kinase/phosphorylase N-terminal domain-containing protein</fullName>
    </recommendedName>
</protein>
<feature type="region of interest" description="Disordered" evidence="1">
    <location>
        <begin position="40"/>
        <end position="63"/>
    </location>
</feature>
<reference evidence="3" key="1">
    <citation type="submission" date="2018-05" db="EMBL/GenBank/DDBJ databases">
        <authorList>
            <person name="Lanie J.A."/>
            <person name="Ng W.-L."/>
            <person name="Kazmierczak K.M."/>
            <person name="Andrzejewski T.M."/>
            <person name="Davidsen T.M."/>
            <person name="Wayne K.J."/>
            <person name="Tettelin H."/>
            <person name="Glass J.I."/>
            <person name="Rusch D."/>
            <person name="Podicherti R."/>
            <person name="Tsui H.-C.T."/>
            <person name="Winkler M.E."/>
        </authorList>
    </citation>
    <scope>NUCLEOTIDE SEQUENCE</scope>
</reference>
<feature type="domain" description="HPr(Ser) kinase/phosphorylase N-terminal" evidence="2">
    <location>
        <begin position="17"/>
        <end position="63"/>
    </location>
</feature>
<evidence type="ECO:0000313" key="3">
    <source>
        <dbReference type="EMBL" id="SVB91913.1"/>
    </source>
</evidence>
<dbReference type="GO" id="GO:0005524">
    <property type="term" value="F:ATP binding"/>
    <property type="evidence" value="ECO:0007669"/>
    <property type="project" value="InterPro"/>
</dbReference>
<dbReference type="AlphaFoldDB" id="A0A382HZ54"/>
<evidence type="ECO:0000256" key="1">
    <source>
        <dbReference type="SAM" id="MobiDB-lite"/>
    </source>
</evidence>
<dbReference type="Gene3D" id="3.40.1390.20">
    <property type="entry name" value="HprK N-terminal domain-like"/>
    <property type="match status" value="1"/>
</dbReference>
<dbReference type="SUPFAM" id="SSF75138">
    <property type="entry name" value="HprK N-terminal domain-like"/>
    <property type="match status" value="1"/>
</dbReference>
<dbReference type="EMBL" id="UINC01063848">
    <property type="protein sequence ID" value="SVB91913.1"/>
    <property type="molecule type" value="Genomic_DNA"/>
</dbReference>
<dbReference type="InterPro" id="IPR028979">
    <property type="entry name" value="Ser_kin/Pase_Hpr-like_N_sf"/>
</dbReference>
<dbReference type="Pfam" id="PF02603">
    <property type="entry name" value="Hpr_kinase_N"/>
    <property type="match status" value="1"/>
</dbReference>
<sequence length="63" mass="6945">MTNKSAEQLPNVSVELTVQRLLDERQESLKLEVLNPDVGLDREVSDPDVSSPGIALAGHTERF</sequence>
<organism evidence="3">
    <name type="scientific">marine metagenome</name>
    <dbReference type="NCBI Taxonomy" id="408172"/>
    <lineage>
        <taxon>unclassified sequences</taxon>
        <taxon>metagenomes</taxon>
        <taxon>ecological metagenomes</taxon>
    </lineage>
</organism>
<proteinExistence type="predicted"/>
<name>A0A382HZ54_9ZZZZ</name>
<evidence type="ECO:0000259" key="2">
    <source>
        <dbReference type="Pfam" id="PF02603"/>
    </source>
</evidence>
<dbReference type="InterPro" id="IPR011126">
    <property type="entry name" value="Hpr_kin/Pase_Hpr_N"/>
</dbReference>
<feature type="non-terminal residue" evidence="3">
    <location>
        <position position="63"/>
    </location>
</feature>
<gene>
    <name evidence="3" type="ORF">METZ01_LOCUS244767</name>
</gene>